<dbReference type="PANTHER" id="PTHR10357:SF215">
    <property type="entry name" value="ALPHA-AMYLASE 1"/>
    <property type="match status" value="1"/>
</dbReference>
<dbReference type="InterPro" id="IPR003961">
    <property type="entry name" value="FN3_dom"/>
</dbReference>
<evidence type="ECO:0000256" key="2">
    <source>
        <dbReference type="ARBA" id="ARBA00008061"/>
    </source>
</evidence>
<feature type="compositionally biased region" description="Polar residues" evidence="6">
    <location>
        <begin position="54"/>
        <end position="63"/>
    </location>
</feature>
<keyword evidence="4 7" id="KW-0732">Signal</keyword>
<dbReference type="SUPFAM" id="SSF51011">
    <property type="entry name" value="Glycosyl hydrolase domain"/>
    <property type="match status" value="1"/>
</dbReference>
<dbReference type="InterPro" id="IPR036116">
    <property type="entry name" value="FN3_sf"/>
</dbReference>
<evidence type="ECO:0000256" key="5">
    <source>
        <dbReference type="RuleBase" id="RU003615"/>
    </source>
</evidence>
<evidence type="ECO:0000256" key="4">
    <source>
        <dbReference type="ARBA" id="ARBA00022729"/>
    </source>
</evidence>
<keyword evidence="3" id="KW-0479">Metal-binding</keyword>
<dbReference type="InterPro" id="IPR013780">
    <property type="entry name" value="Glyco_hydro_b"/>
</dbReference>
<dbReference type="Pfam" id="PF13620">
    <property type="entry name" value="CarboxypepD_reg"/>
    <property type="match status" value="1"/>
</dbReference>
<evidence type="ECO:0000259" key="8">
    <source>
        <dbReference type="PROSITE" id="PS50853"/>
    </source>
</evidence>
<feature type="signal peptide" evidence="7">
    <location>
        <begin position="1"/>
        <end position="27"/>
    </location>
</feature>
<dbReference type="SUPFAM" id="SSF49265">
    <property type="entry name" value="Fibronectin type III"/>
    <property type="match status" value="1"/>
</dbReference>
<dbReference type="OrthoDB" id="53578at2"/>
<dbReference type="Pfam" id="PF00128">
    <property type="entry name" value="Alpha-amylase"/>
    <property type="match status" value="1"/>
</dbReference>
<gene>
    <name evidence="9" type="ORF">DAERI_030316</name>
</gene>
<dbReference type="GO" id="GO:0005975">
    <property type="term" value="P:carbohydrate metabolic process"/>
    <property type="evidence" value="ECO:0007669"/>
    <property type="project" value="InterPro"/>
</dbReference>
<dbReference type="PANTHER" id="PTHR10357">
    <property type="entry name" value="ALPHA-AMYLASE FAMILY MEMBER"/>
    <property type="match status" value="1"/>
</dbReference>
<comment type="similarity">
    <text evidence="2 5">Belongs to the glycosyl hydrolase 13 family.</text>
</comment>
<evidence type="ECO:0000256" key="6">
    <source>
        <dbReference type="SAM" id="MobiDB-lite"/>
    </source>
</evidence>
<dbReference type="GO" id="GO:0046872">
    <property type="term" value="F:metal ion binding"/>
    <property type="evidence" value="ECO:0007669"/>
    <property type="project" value="UniProtKB-KW"/>
</dbReference>
<dbReference type="SUPFAM" id="SSF49344">
    <property type="entry name" value="CBD9-like"/>
    <property type="match status" value="1"/>
</dbReference>
<dbReference type="Gene3D" id="2.60.40.1180">
    <property type="entry name" value="Golgi alpha-mannosidase II"/>
    <property type="match status" value="1"/>
</dbReference>
<dbReference type="RefSeq" id="WP_103128584.1">
    <property type="nucleotide sequence ID" value="NZ_BFAG01000003.1"/>
</dbReference>
<organism evidence="9 10">
    <name type="scientific">Deinococcus aerius</name>
    <dbReference type="NCBI Taxonomy" id="200253"/>
    <lineage>
        <taxon>Bacteria</taxon>
        <taxon>Thermotogati</taxon>
        <taxon>Deinococcota</taxon>
        <taxon>Deinococci</taxon>
        <taxon>Deinococcales</taxon>
        <taxon>Deinococcaceae</taxon>
        <taxon>Deinococcus</taxon>
    </lineage>
</organism>
<reference evidence="10" key="1">
    <citation type="submission" date="2018-01" db="EMBL/GenBank/DDBJ databases">
        <title>Draft Genome Sequence of the Radioresistant Bacterium Deinococcus aerius TR0125, Isolated from the Higher Atmosphere above Japan.</title>
        <authorList>
            <person name="Satoh K."/>
            <person name="Arai H."/>
            <person name="Sanzen T."/>
            <person name="Kawaguchi Y."/>
            <person name="Hayashi H."/>
            <person name="Yokobori S."/>
            <person name="Yamagishi A."/>
            <person name="Oono Y."/>
            <person name="Narumi I."/>
        </authorList>
    </citation>
    <scope>NUCLEOTIDE SEQUENCE [LARGE SCALE GENOMIC DNA]</scope>
    <source>
        <strain evidence="10">TR0125</strain>
    </source>
</reference>
<dbReference type="InterPro" id="IPR006046">
    <property type="entry name" value="Alpha_amylase"/>
</dbReference>
<comment type="cofactor">
    <cofactor evidence="1">
        <name>Ca(2+)</name>
        <dbReference type="ChEBI" id="CHEBI:29108"/>
    </cofactor>
</comment>
<dbReference type="Pfam" id="PF00041">
    <property type="entry name" value="fn3"/>
    <property type="match status" value="1"/>
</dbReference>
<dbReference type="Proteomes" id="UP000236569">
    <property type="component" value="Unassembled WGS sequence"/>
</dbReference>
<name>A0A2I9D4D7_9DEIO</name>
<dbReference type="AlphaFoldDB" id="A0A2I9D4D7"/>
<dbReference type="SMART" id="SM00642">
    <property type="entry name" value="Aamy"/>
    <property type="match status" value="1"/>
</dbReference>
<accession>A0A2I9D4D7</accession>
<dbReference type="Gene3D" id="2.60.40.10">
    <property type="entry name" value="Immunoglobulins"/>
    <property type="match status" value="1"/>
</dbReference>
<evidence type="ECO:0000313" key="10">
    <source>
        <dbReference type="Proteomes" id="UP000236569"/>
    </source>
</evidence>
<dbReference type="Gene3D" id="3.20.20.80">
    <property type="entry name" value="Glycosidases"/>
    <property type="match status" value="1"/>
</dbReference>
<evidence type="ECO:0000256" key="7">
    <source>
        <dbReference type="SAM" id="SignalP"/>
    </source>
</evidence>
<dbReference type="SUPFAM" id="SSF51445">
    <property type="entry name" value="(Trans)glycosidases"/>
    <property type="match status" value="1"/>
</dbReference>
<dbReference type="SUPFAM" id="SSF49464">
    <property type="entry name" value="Carboxypeptidase regulatory domain-like"/>
    <property type="match status" value="1"/>
</dbReference>
<protein>
    <submittedName>
        <fullName evidence="9">Alpha amylase</fullName>
    </submittedName>
</protein>
<evidence type="ECO:0000256" key="3">
    <source>
        <dbReference type="ARBA" id="ARBA00022723"/>
    </source>
</evidence>
<dbReference type="GO" id="GO:0004556">
    <property type="term" value="F:alpha-amylase activity"/>
    <property type="evidence" value="ECO:0007669"/>
    <property type="project" value="InterPro"/>
</dbReference>
<dbReference type="PRINTS" id="PR00110">
    <property type="entry name" value="ALPHAAMYLASE"/>
</dbReference>
<dbReference type="CDD" id="cd00063">
    <property type="entry name" value="FN3"/>
    <property type="match status" value="1"/>
</dbReference>
<feature type="region of interest" description="Disordered" evidence="6">
    <location>
        <begin position="54"/>
        <end position="73"/>
    </location>
</feature>
<dbReference type="PROSITE" id="PS51257">
    <property type="entry name" value="PROKAR_LIPOPROTEIN"/>
    <property type="match status" value="1"/>
</dbReference>
<dbReference type="InterPro" id="IPR008969">
    <property type="entry name" value="CarboxyPept-like_regulatory"/>
</dbReference>
<dbReference type="InterPro" id="IPR013783">
    <property type="entry name" value="Ig-like_fold"/>
</dbReference>
<dbReference type="InterPro" id="IPR006047">
    <property type="entry name" value="GH13_cat_dom"/>
</dbReference>
<feature type="chain" id="PRO_5014394861" evidence="7">
    <location>
        <begin position="28"/>
        <end position="1033"/>
    </location>
</feature>
<dbReference type="PROSITE" id="PS50853">
    <property type="entry name" value="FN3"/>
    <property type="match status" value="1"/>
</dbReference>
<dbReference type="Gene3D" id="2.60.40.1120">
    <property type="entry name" value="Carboxypeptidase-like, regulatory domain"/>
    <property type="match status" value="1"/>
</dbReference>
<dbReference type="EMBL" id="BFAG01000003">
    <property type="protein sequence ID" value="GBF05150.1"/>
    <property type="molecule type" value="Genomic_DNA"/>
</dbReference>
<proteinExistence type="inferred from homology"/>
<dbReference type="InterPro" id="IPR017853">
    <property type="entry name" value="GH"/>
</dbReference>
<evidence type="ECO:0000256" key="1">
    <source>
        <dbReference type="ARBA" id="ARBA00001913"/>
    </source>
</evidence>
<feature type="region of interest" description="Disordered" evidence="6">
    <location>
        <begin position="188"/>
        <end position="210"/>
    </location>
</feature>
<sequence length="1033" mass="110174">MKRFQKVGRSGALAALTLSLSACGVFKAPEPGGNARAWQDEVIYFAMTDRFANGNTANDNGPNRNEGDRADRTNPLAWHGGDFAGLKAKIEEGYFKRMGFTAIWISPVVLQVPAIAGPKTGPNKDKLFAGYHGYWAEDFFKVDPHFGTLDEYKALVQTAHRNNIKIIQDIVVNHAGYDSTLTKTHPEWFHTDNPDGNPATNDGDCQKSANKDQDCPLAGLPDFKQELPEVTKYLNDFVNYWRNETGIDGLRIDTMKHVPDSYWKQFFAAGGPGDPSKIWSVGEVFNGDPNFLAHYMNDLGSPSVFDFALYFAIKDQLSSAGGDLGRVADVFARDGVYQDPTRLTTFVDNHDVRRFVSEVQERGGTAAQASERLDLALSLIYTSRGTPSVYQGTEIAQIGLGDPYDYPTGQGNREDMNFAALSQSSIDERLAALAAARAKYRALTRGAQQELWRPNGGASILAYRRVVTDGKGGQPVVVVINNGDTPVDLSTLSGGGIPLLGTFGGTTLTEITGRASGLSVSGGKLVGTVPARSALAVTAPAGSGSTGTVNPSLPEVTGLSARAGDSAVQLTWTASTDPNVTGYRIYARTGNGQERLLNFAPLPKDQTTYLASGLPNDQDTTFRVVTVDAQGAESRGASVKATPSSKNTVKVTFTVDARSQGNGPVELRRFDTGSQVEYPMTQVSRGIWKTDIDLPLFREIKFKFGNDGPAAKNSGYEGPGQPDRSYTVGTNGNTYTGTYDFITQPVPQTTIEGKVTGAGTPLANALVEATTANPDLNYAITFPDGTYTMFVPAGTQTLRATANGYQAAQRQATSPNTGVNIDLAPVLAAPKYTVDGNLSDWKTPKVSLQSPNAGEFGANNNWLTLQADSDANYLYLAYTYLVEGDNSTILYLDTKTGGAAQADNFEAWKRAATFKGSMGGVDAFVARYKDQSAELRLVNSDTATPQVSASSYTVATSGALPNQTVELAIPWSALGLSGAPTNGVNVVGGIFGGDGYGAGDIVPNTTSTPPGANTIGTDAEQRRATFTQPLNVK</sequence>
<feature type="domain" description="Fibronectin type-III" evidence="8">
    <location>
        <begin position="550"/>
        <end position="645"/>
    </location>
</feature>
<comment type="caution">
    <text evidence="9">The sequence shown here is derived from an EMBL/GenBank/DDBJ whole genome shotgun (WGS) entry which is preliminary data.</text>
</comment>
<keyword evidence="10" id="KW-1185">Reference proteome</keyword>
<evidence type="ECO:0000313" key="9">
    <source>
        <dbReference type="EMBL" id="GBF05150.1"/>
    </source>
</evidence>